<accession>A0A7N0VIE6</accession>
<dbReference type="InterPro" id="IPR021659">
    <property type="entry name" value="NdhS"/>
</dbReference>
<sequence length="283" mass="31482">MGSREEGCNNTVDRQLLWWLRWWWRHHPIPNPAFEQHAHKPFLLSLAAPSTNRSSFLGHAIRSNRLHLRPPRTSSNREISAKFNLYEILGGRGLCNGEKDLQLELQRETATNTNSESDPESETQPDTQSGLKVSNLPDDSFDKEFLGHTGGFRGGENGLRKSPPPKPKPGKKAAALLTNADASGKPKAPELPLLMPGMIAIVKNPNNPFYMYCGIVQRITDGKAGVLFEGGVWDRMMTPPPPQPPPQLPSPPSNLPAQVSQPRGLFSILKKLRGVIFKKLYYN</sequence>
<dbReference type="OMA" id="CAKFDLF"/>
<organism evidence="2 3">
    <name type="scientific">Kalanchoe fedtschenkoi</name>
    <name type="common">Lavender scallops</name>
    <name type="synonym">South American air plant</name>
    <dbReference type="NCBI Taxonomy" id="63787"/>
    <lineage>
        <taxon>Eukaryota</taxon>
        <taxon>Viridiplantae</taxon>
        <taxon>Streptophyta</taxon>
        <taxon>Embryophyta</taxon>
        <taxon>Tracheophyta</taxon>
        <taxon>Spermatophyta</taxon>
        <taxon>Magnoliopsida</taxon>
        <taxon>eudicotyledons</taxon>
        <taxon>Gunneridae</taxon>
        <taxon>Pentapetalae</taxon>
        <taxon>Saxifragales</taxon>
        <taxon>Crassulaceae</taxon>
        <taxon>Kalanchoe</taxon>
    </lineage>
</organism>
<dbReference type="PANTHER" id="PTHR35494:SF1">
    <property type="entry name" value="NAD(P)H-QUINONE OXIDOREDUCTASE SUBUNIT S, CHLOROPLASTIC"/>
    <property type="match status" value="1"/>
</dbReference>
<evidence type="ECO:0008006" key="4">
    <source>
        <dbReference type="Google" id="ProtNLM"/>
    </source>
</evidence>
<evidence type="ECO:0000313" key="3">
    <source>
        <dbReference type="Proteomes" id="UP000594263"/>
    </source>
</evidence>
<dbReference type="Gramene" id="Kaladp0878s0048.1.v1.1">
    <property type="protein sequence ID" value="Kaladp0878s0048.1.v1.1"/>
    <property type="gene ID" value="Kaladp0878s0048.v1.1"/>
</dbReference>
<dbReference type="AlphaFoldDB" id="A0A7N0VIE6"/>
<dbReference type="Gene3D" id="2.30.30.140">
    <property type="match status" value="1"/>
</dbReference>
<name>A0A7N0VIE6_KALFE</name>
<keyword evidence="3" id="KW-1185">Reference proteome</keyword>
<dbReference type="Proteomes" id="UP000594263">
    <property type="component" value="Unplaced"/>
</dbReference>
<dbReference type="Pfam" id="PF11623">
    <property type="entry name" value="NdhS"/>
    <property type="match status" value="1"/>
</dbReference>
<proteinExistence type="predicted"/>
<feature type="compositionally biased region" description="Pro residues" evidence="1">
    <location>
        <begin position="238"/>
        <end position="254"/>
    </location>
</feature>
<feature type="region of interest" description="Disordered" evidence="1">
    <location>
        <begin position="108"/>
        <end position="174"/>
    </location>
</feature>
<dbReference type="GO" id="GO:0009767">
    <property type="term" value="P:photosynthetic electron transport chain"/>
    <property type="evidence" value="ECO:0007669"/>
    <property type="project" value="InterPro"/>
</dbReference>
<dbReference type="EnsemblPlants" id="Kaladp0878s0048.1.v1.1">
    <property type="protein sequence ID" value="Kaladp0878s0048.1.v1.1"/>
    <property type="gene ID" value="Kaladp0878s0048.v1.1"/>
</dbReference>
<feature type="region of interest" description="Disordered" evidence="1">
    <location>
        <begin position="236"/>
        <end position="257"/>
    </location>
</feature>
<evidence type="ECO:0000313" key="2">
    <source>
        <dbReference type="EnsemblPlants" id="Kaladp0878s0048.1.v1.1"/>
    </source>
</evidence>
<dbReference type="PANTHER" id="PTHR35494">
    <property type="entry name" value="NAD(P)H-QUINONE OXIDOREDUCTASE SUBUNIT S, CHLOROPLASTIC"/>
    <property type="match status" value="1"/>
</dbReference>
<feature type="compositionally biased region" description="Gly residues" evidence="1">
    <location>
        <begin position="148"/>
        <end position="157"/>
    </location>
</feature>
<evidence type="ECO:0000256" key="1">
    <source>
        <dbReference type="SAM" id="MobiDB-lite"/>
    </source>
</evidence>
<reference evidence="2" key="1">
    <citation type="submission" date="2021-01" db="UniProtKB">
        <authorList>
            <consortium name="EnsemblPlants"/>
        </authorList>
    </citation>
    <scope>IDENTIFICATION</scope>
</reference>
<protein>
    <recommendedName>
        <fullName evidence="4">Chlororespiratory reduction31</fullName>
    </recommendedName>
</protein>